<dbReference type="PANTHER" id="PTHR43739">
    <property type="entry name" value="XYLOGLUCANASE (EUROFUNG)"/>
    <property type="match status" value="1"/>
</dbReference>
<dbReference type="SUPFAM" id="SSF50939">
    <property type="entry name" value="Sialidases"/>
    <property type="match status" value="1"/>
</dbReference>
<dbReference type="PANTHER" id="PTHR43739:SF5">
    <property type="entry name" value="EXO-ALPHA-SIALIDASE"/>
    <property type="match status" value="1"/>
</dbReference>
<keyword evidence="2" id="KW-0175">Coiled coil</keyword>
<dbReference type="InterPro" id="IPR031778">
    <property type="entry name" value="Sortilin_N"/>
</dbReference>
<feature type="region of interest" description="Disordered" evidence="3">
    <location>
        <begin position="807"/>
        <end position="829"/>
    </location>
</feature>
<dbReference type="InterPro" id="IPR052025">
    <property type="entry name" value="Xyloglucanase_GH74"/>
</dbReference>
<dbReference type="SUPFAM" id="SSF110296">
    <property type="entry name" value="Oligoxyloglucan reducing end-specific cellobiohydrolase"/>
    <property type="match status" value="1"/>
</dbReference>
<dbReference type="AlphaFoldDB" id="A0A7C1JPE7"/>
<keyword evidence="5" id="KW-0378">Hydrolase</keyword>
<proteinExistence type="predicted"/>
<feature type="domain" description="Sortilin N-terminal" evidence="4">
    <location>
        <begin position="94"/>
        <end position="218"/>
    </location>
</feature>
<gene>
    <name evidence="5" type="ORF">ENP47_06240</name>
</gene>
<evidence type="ECO:0000259" key="4">
    <source>
        <dbReference type="Pfam" id="PF15902"/>
    </source>
</evidence>
<reference evidence="5" key="1">
    <citation type="journal article" date="2020" name="mSystems">
        <title>Genome- and Community-Level Interaction Insights into Carbon Utilization and Element Cycling Functions of Hydrothermarchaeota in Hydrothermal Sediment.</title>
        <authorList>
            <person name="Zhou Z."/>
            <person name="Liu Y."/>
            <person name="Xu W."/>
            <person name="Pan J."/>
            <person name="Luo Z.H."/>
            <person name="Li M."/>
        </authorList>
    </citation>
    <scope>NUCLEOTIDE SEQUENCE [LARGE SCALE GENOMIC DNA]</scope>
    <source>
        <strain evidence="5">SpSt-222</strain>
    </source>
</reference>
<evidence type="ECO:0000256" key="1">
    <source>
        <dbReference type="ARBA" id="ARBA00022737"/>
    </source>
</evidence>
<dbReference type="Gene3D" id="2.130.10.10">
    <property type="entry name" value="YVTN repeat-like/Quinoprotein amine dehydrogenase"/>
    <property type="match status" value="3"/>
</dbReference>
<comment type="caution">
    <text evidence="5">The sequence shown here is derived from an EMBL/GenBank/DDBJ whole genome shotgun (WGS) entry which is preliminary data.</text>
</comment>
<sequence>MRALRFRCVGPHRGGRVVAVVGHPDDPMTFYFGACAGGVWKTEDGGTTWWNISDGFFGTAAVGAIAIAASDPNVLYVGTGEACIRGNVSHGDGVYKSTDGGRTWINVGLRDTRHIAKIRVHPTNPDLVYVAALGHAFGPNEERGVFRSRDGGRTWERILYRDAQTGAIDLVMDPHNPRILYAALWQARRWPWKFESGGPGSGIFRSTDGGETWEELTRKPGLPKGIIGRVGLAVSAKPGRLWALVEAEDGALFRSEDYGESWERVSDKGDLRWRAWYFHHLCADPVDPDTLWVLDLKLWKSIDGGRTFTEVPTPHGDHHDHWIDPKNPLRMINGNDGGACISFDGGRTWSTQFNQPTAQLYHVTVDNRFPYWIYGSQQDNTAIALPSRSVNGAITTSEWIEPGGGESGYIAVKPDDPDIVIGGAIGSGEGNGRLIRYNRRTGEQRNITVWPYETSMAEGAESLRYRFQWTFPILFSPHDPNTLYVCSQVVHRSRDLGYTWEVISPDLTRSDPDKLKPSGGPITRDNTGAEVYCTIFSFVESPHRPGVFWAGTDDGLVHVSRDGGATWEAVTPPELPEWATVASLEVSPHDPETVYLAAHRYRLDDPAPYLFKTNDGGRTWLSLRGDLPEETICRVLRVDPVKPGLLYLGTETGLWISFDDGQHWHRWQGNLPICPIYDLVVKDDDLVIATHGRSFWILDDVTPLRQFDPSTLAGPAYLFTPRPTVRFKTYPGFGSEVPNTVSYRWAGPIVYAAWVTERPTGVKEARPLDAGENPPDGAIVTYYLAEEPAEVTLTILDAEGRELRRFSSEKPVDPYPDIPEEKKPSLPPRLDKTPGFHRFVWDLRVEGARRVIGDKPYEGYLVGPRVVPGMYQVRLTVGDHSWTQPLEIRIDPRLTITREDLERQFDLLLRIRDKVSEAHDAINRLRDARHQLDEWQRRLEASNGADELLESVRAMRDRLGSLIDELLEPRMDDPRQFPWRAPARLAALQSFVDSADDRPTAAEEAVYHELAAEIDAILARVRQALEEELPALGRRLLEAGVSPILPRPALARP</sequence>
<name>A0A7C1JPE7_THERO</name>
<dbReference type="GO" id="GO:0010411">
    <property type="term" value="P:xyloglucan metabolic process"/>
    <property type="evidence" value="ECO:0007669"/>
    <property type="project" value="TreeGrafter"/>
</dbReference>
<dbReference type="Pfam" id="PF15902">
    <property type="entry name" value="Sortilin-Vps10"/>
    <property type="match status" value="1"/>
</dbReference>
<dbReference type="EMBL" id="DSJL01000011">
    <property type="protein sequence ID" value="HEF65176.1"/>
    <property type="molecule type" value="Genomic_DNA"/>
</dbReference>
<dbReference type="InterPro" id="IPR036278">
    <property type="entry name" value="Sialidase_sf"/>
</dbReference>
<evidence type="ECO:0000256" key="3">
    <source>
        <dbReference type="SAM" id="MobiDB-lite"/>
    </source>
</evidence>
<dbReference type="GO" id="GO:0016787">
    <property type="term" value="F:hydrolase activity"/>
    <property type="evidence" value="ECO:0007669"/>
    <property type="project" value="UniProtKB-KW"/>
</dbReference>
<dbReference type="CDD" id="cd15482">
    <property type="entry name" value="Sialidase_non-viral"/>
    <property type="match status" value="3"/>
</dbReference>
<keyword evidence="1" id="KW-0677">Repeat</keyword>
<dbReference type="InterPro" id="IPR015943">
    <property type="entry name" value="WD40/YVTN_repeat-like_dom_sf"/>
</dbReference>
<organism evidence="5">
    <name type="scientific">Thermomicrobium roseum</name>
    <dbReference type="NCBI Taxonomy" id="500"/>
    <lineage>
        <taxon>Bacteria</taxon>
        <taxon>Pseudomonadati</taxon>
        <taxon>Thermomicrobiota</taxon>
        <taxon>Thermomicrobia</taxon>
        <taxon>Thermomicrobiales</taxon>
        <taxon>Thermomicrobiaceae</taxon>
        <taxon>Thermomicrobium</taxon>
    </lineage>
</organism>
<feature type="coiled-coil region" evidence="2">
    <location>
        <begin position="918"/>
        <end position="945"/>
    </location>
</feature>
<feature type="compositionally biased region" description="Basic and acidic residues" evidence="3">
    <location>
        <begin position="819"/>
        <end position="829"/>
    </location>
</feature>
<evidence type="ECO:0000256" key="2">
    <source>
        <dbReference type="SAM" id="Coils"/>
    </source>
</evidence>
<evidence type="ECO:0000313" key="5">
    <source>
        <dbReference type="EMBL" id="HEF65176.1"/>
    </source>
</evidence>
<accession>A0A7C1JPE7</accession>
<protein>
    <submittedName>
        <fullName evidence="5">Glycosyl hydrolase</fullName>
    </submittedName>
</protein>